<reference evidence="13 14" key="1">
    <citation type="submission" date="2013-12" db="EMBL/GenBank/DDBJ databases">
        <authorList>
            <consortium name="DOE Joint Genome Institute"/>
            <person name="Smidt H."/>
            <person name="Huntemann M."/>
            <person name="Han J."/>
            <person name="Chen A."/>
            <person name="Kyrpides N."/>
            <person name="Mavromatis K."/>
            <person name="Markowitz V."/>
            <person name="Palaniappan K."/>
            <person name="Ivanova N."/>
            <person name="Schaumberg A."/>
            <person name="Pati A."/>
            <person name="Liolios K."/>
            <person name="Nordberg H.P."/>
            <person name="Cantor M.N."/>
            <person name="Hua S.X."/>
            <person name="Woyke T."/>
        </authorList>
    </citation>
    <scope>NUCLEOTIDE SEQUENCE [LARGE SCALE GENOMIC DNA]</scope>
    <source>
        <strain evidence="14">DSM 15288</strain>
    </source>
</reference>
<evidence type="ECO:0000256" key="10">
    <source>
        <dbReference type="PIRSR" id="PIRSR005091-3"/>
    </source>
</evidence>
<dbReference type="SUPFAM" id="SSF53649">
    <property type="entry name" value="Alkaline phosphatase-like"/>
    <property type="match status" value="1"/>
</dbReference>
<keyword evidence="9" id="KW-0464">Manganese</keyword>
<feature type="active site" evidence="8">
    <location>
        <position position="337"/>
    </location>
</feature>
<dbReference type="eggNOG" id="COG1368">
    <property type="taxonomic scope" value="Bacteria"/>
</dbReference>
<feature type="transmembrane region" description="Helical" evidence="11">
    <location>
        <begin position="188"/>
        <end position="205"/>
    </location>
</feature>
<dbReference type="Gene3D" id="3.30.1120.170">
    <property type="match status" value="1"/>
</dbReference>
<evidence type="ECO:0000256" key="6">
    <source>
        <dbReference type="ARBA" id="ARBA00022989"/>
    </source>
</evidence>
<feature type="transmembrane region" description="Helical" evidence="11">
    <location>
        <begin position="149"/>
        <end position="176"/>
    </location>
</feature>
<dbReference type="EMBL" id="CP007032">
    <property type="protein sequence ID" value="AHF06634.1"/>
    <property type="molecule type" value="Genomic_DNA"/>
</dbReference>
<dbReference type="CDD" id="cd16015">
    <property type="entry name" value="LTA_synthase"/>
    <property type="match status" value="1"/>
</dbReference>
<feature type="binding site" evidence="9">
    <location>
        <position position="450"/>
    </location>
    <ligand>
        <name>substrate</name>
    </ligand>
</feature>
<keyword evidence="4" id="KW-1003">Cell membrane</keyword>
<feature type="binding site" evidence="10">
    <location>
        <position position="511"/>
    </location>
    <ligand>
        <name>Mn(2+)</name>
        <dbReference type="ChEBI" id="CHEBI:29035"/>
    </ligand>
</feature>
<dbReference type="PIRSF" id="PIRSF005091">
    <property type="entry name" value="Mmb_sulf_HI1246"/>
    <property type="match status" value="1"/>
</dbReference>
<evidence type="ECO:0000256" key="7">
    <source>
        <dbReference type="ARBA" id="ARBA00023136"/>
    </source>
</evidence>
<dbReference type="Gene3D" id="3.40.720.10">
    <property type="entry name" value="Alkaline Phosphatase, subunit A"/>
    <property type="match status" value="1"/>
</dbReference>
<name>W0EBQ3_9FIRM</name>
<dbReference type="InterPro" id="IPR017850">
    <property type="entry name" value="Alkaline_phosphatase_core_sf"/>
</dbReference>
<evidence type="ECO:0000256" key="4">
    <source>
        <dbReference type="ARBA" id="ARBA00022475"/>
    </source>
</evidence>
<dbReference type="Pfam" id="PF00884">
    <property type="entry name" value="Sulfatase"/>
    <property type="match status" value="1"/>
</dbReference>
<keyword evidence="5 11" id="KW-0812">Transmembrane</keyword>
<gene>
    <name evidence="13" type="ORF">DESME_05885</name>
</gene>
<proteinExistence type="inferred from homology"/>
<evidence type="ECO:0000256" key="3">
    <source>
        <dbReference type="ARBA" id="ARBA00009983"/>
    </source>
</evidence>
<evidence type="ECO:0000256" key="11">
    <source>
        <dbReference type="SAM" id="Phobius"/>
    </source>
</evidence>
<keyword evidence="13" id="KW-0808">Transferase</keyword>
<evidence type="ECO:0000256" key="5">
    <source>
        <dbReference type="ARBA" id="ARBA00022692"/>
    </source>
</evidence>
<dbReference type="InterPro" id="IPR012160">
    <property type="entry name" value="LtaS-like"/>
</dbReference>
<protein>
    <submittedName>
        <fullName evidence="13">Phosphoglycerol transferase</fullName>
    </submittedName>
</protein>
<evidence type="ECO:0000256" key="9">
    <source>
        <dbReference type="PIRSR" id="PIRSR005091-2"/>
    </source>
</evidence>
<dbReference type="PANTHER" id="PTHR47371:SF3">
    <property type="entry name" value="PHOSPHOGLYCEROL TRANSFERASE I"/>
    <property type="match status" value="1"/>
</dbReference>
<keyword evidence="9" id="KW-0479">Metal-binding</keyword>
<evidence type="ECO:0000256" key="2">
    <source>
        <dbReference type="ARBA" id="ARBA00004936"/>
    </source>
</evidence>
<dbReference type="RefSeq" id="WP_006715699.1">
    <property type="nucleotide sequence ID" value="NZ_CP007032.1"/>
</dbReference>
<comment type="subcellular location">
    <subcellularLocation>
        <location evidence="1">Cell membrane</location>
        <topology evidence="1">Multi-pass membrane protein</topology>
    </subcellularLocation>
</comment>
<organism evidence="13 14">
    <name type="scientific">Desulfitobacterium metallireducens DSM 15288</name>
    <dbReference type="NCBI Taxonomy" id="871968"/>
    <lineage>
        <taxon>Bacteria</taxon>
        <taxon>Bacillati</taxon>
        <taxon>Bacillota</taxon>
        <taxon>Clostridia</taxon>
        <taxon>Eubacteriales</taxon>
        <taxon>Desulfitobacteriaceae</taxon>
        <taxon>Desulfitobacterium</taxon>
    </lineage>
</organism>
<dbReference type="InterPro" id="IPR050448">
    <property type="entry name" value="OpgB/LTA_synthase_biosynth"/>
</dbReference>
<evidence type="ECO:0000259" key="12">
    <source>
        <dbReference type="Pfam" id="PF00884"/>
    </source>
</evidence>
<feature type="binding site" evidence="10">
    <location>
        <position position="295"/>
    </location>
    <ligand>
        <name>Mn(2+)</name>
        <dbReference type="ChEBI" id="CHEBI:29035"/>
    </ligand>
</feature>
<keyword evidence="14" id="KW-1185">Reference proteome</keyword>
<feature type="binding site" evidence="10">
    <location>
        <position position="510"/>
    </location>
    <ligand>
        <name>Mn(2+)</name>
        <dbReference type="ChEBI" id="CHEBI:29035"/>
    </ligand>
</feature>
<dbReference type="GO" id="GO:0005886">
    <property type="term" value="C:plasma membrane"/>
    <property type="evidence" value="ECO:0007669"/>
    <property type="project" value="UniProtKB-SubCell"/>
</dbReference>
<dbReference type="AlphaFoldDB" id="W0EBQ3"/>
<dbReference type="HOGENOM" id="CLU_021310_1_0_9"/>
<dbReference type="KEGG" id="dmt:DESME_05885"/>
<feature type="transmembrane region" description="Helical" evidence="11">
    <location>
        <begin position="42"/>
        <end position="62"/>
    </location>
</feature>
<dbReference type="GO" id="GO:0016740">
    <property type="term" value="F:transferase activity"/>
    <property type="evidence" value="ECO:0007669"/>
    <property type="project" value="UniProtKB-KW"/>
</dbReference>
<evidence type="ECO:0000313" key="14">
    <source>
        <dbReference type="Proteomes" id="UP000010847"/>
    </source>
</evidence>
<feature type="transmembrane region" description="Helical" evidence="11">
    <location>
        <begin position="108"/>
        <end position="129"/>
    </location>
</feature>
<evidence type="ECO:0000313" key="13">
    <source>
        <dbReference type="EMBL" id="AHF06634.1"/>
    </source>
</evidence>
<evidence type="ECO:0000256" key="8">
    <source>
        <dbReference type="PIRSR" id="PIRSR005091-1"/>
    </source>
</evidence>
<keyword evidence="7 11" id="KW-0472">Membrane</keyword>
<dbReference type="InterPro" id="IPR000917">
    <property type="entry name" value="Sulfatase_N"/>
</dbReference>
<dbReference type="PANTHER" id="PTHR47371">
    <property type="entry name" value="LIPOTEICHOIC ACID SYNTHASE"/>
    <property type="match status" value="1"/>
</dbReference>
<evidence type="ECO:0000256" key="1">
    <source>
        <dbReference type="ARBA" id="ARBA00004651"/>
    </source>
</evidence>
<comment type="similarity">
    <text evidence="3">Belongs to the LTA synthase family.</text>
</comment>
<comment type="pathway">
    <text evidence="2">Cell wall biogenesis; lipoteichoic acid biosynthesis.</text>
</comment>
<sequence>MSTNNDNLAYNSGEIGQAPLLPSSRKREIDFKAKLAFFLKDGLFFFMVISLLLKSILFIGLVNNNGTNFSALHAFKSFSSPPPLSVYVFFIVIFLSFTYLFKGKRHYWALLSIDFVISLFLIVDLMYFRGFGSFLTPFLLSQSSNLDNLFSSIISMLRPVDLLFVVDLLVLGVIGLRVRNLYARAERSFLLCFFLLGVSISGIYYQHVHLDIKGNGDTMLFRVAWAPNQTLTNLSPLGYHLYDLYNYYEDTKPYTFTVQESEQLKTWFDEKQENLPPNQYAGLYKGENLLVIQVESLENSVINQRVNGQEITPNLNKLLSNSLYFSNYYEQVYNGNSSDAELMTNTSVYPARKGATFFRFPQNTYNSLPKLLESQGYNTQAIHADKGALWNWQSALQGIGFQKTTDASYFNQDEQIGLGVSDGSYLKQVVPLITEKKYPFYTFMVTLSSHSPFELPEKFQTMDLDEKLNKTKLGGYFQSIHYTDEQLGTFLTTLEEKGILENTTIAIYGDHTGVHKYYDNEVQAIEDPESWYLDNSKRIPLIIYHKGLTGQEIKTTGGQIDLLPTLAYLMGIPEDKYSQTAFGRNLLNTQKDFAILANGEYKGTPVSVEEQNQEIQGIALADLILRSNYLKDK</sequence>
<dbReference type="GO" id="GO:0046872">
    <property type="term" value="F:metal ion binding"/>
    <property type="evidence" value="ECO:0007669"/>
    <property type="project" value="UniProtKB-KW"/>
</dbReference>
<dbReference type="Proteomes" id="UP000010847">
    <property type="component" value="Chromosome"/>
</dbReference>
<feature type="transmembrane region" description="Helical" evidence="11">
    <location>
        <begin position="82"/>
        <end position="101"/>
    </location>
</feature>
<feature type="domain" description="Sulfatase N-terminal" evidence="12">
    <location>
        <begin position="288"/>
        <end position="572"/>
    </location>
</feature>
<dbReference type="STRING" id="871968.DESME_05885"/>
<accession>W0EBQ3</accession>
<keyword evidence="6 11" id="KW-1133">Transmembrane helix</keyword>